<proteinExistence type="predicted"/>
<organism evidence="2 3">
    <name type="scientific">Butyricicoccus intestinisimiae</name>
    <dbReference type="NCBI Taxonomy" id="2841509"/>
    <lineage>
        <taxon>Bacteria</taxon>
        <taxon>Bacillati</taxon>
        <taxon>Bacillota</taxon>
        <taxon>Clostridia</taxon>
        <taxon>Eubacteriales</taxon>
        <taxon>Butyricicoccaceae</taxon>
        <taxon>Butyricicoccus</taxon>
    </lineage>
</organism>
<comment type="caution">
    <text evidence="2">The sequence shown here is derived from an EMBL/GenBank/DDBJ whole genome shotgun (WGS) entry which is preliminary data.</text>
</comment>
<keyword evidence="1" id="KW-0812">Transmembrane</keyword>
<name>A0ABS6EUB4_9FIRM</name>
<evidence type="ECO:0000313" key="3">
    <source>
        <dbReference type="Proteomes" id="UP000783588"/>
    </source>
</evidence>
<evidence type="ECO:0008006" key="4">
    <source>
        <dbReference type="Google" id="ProtNLM"/>
    </source>
</evidence>
<gene>
    <name evidence="2" type="ORF">KQI75_07435</name>
</gene>
<feature type="transmembrane region" description="Helical" evidence="1">
    <location>
        <begin position="162"/>
        <end position="185"/>
    </location>
</feature>
<sequence length="331" mass="35460">MRKSLQKKLTGSMLVAVAAALVIVSVCLLFGMARYAEQQFETEVSQVLTTDLLSEMNENATGAADSAAAETEKIISAYAGQLRIGSGRSYSIWDAATGDRLAGDENAVMTDNIVTAMGGGVGDAMPLLPTKMDVAVPITGESALILDIQDDGSSMRALMARLAVLLLAGLVLSLLAAAGISWGLAKSFSDCAAHTAQELRERNNQALVPHGDWEAMAAALYAPEKKKRKGRDRTALNILLPFLQEGYVLFQADGKVLEINLMAEQLLGTEMKAGKTLCFEDVFHDVPMPTAEQSLIRGKLRQNHATMDVTFATLEPGLFAAIVTPSDRREQ</sequence>
<reference evidence="2 3" key="1">
    <citation type="submission" date="2021-06" db="EMBL/GenBank/DDBJ databases">
        <authorList>
            <person name="Sun Q."/>
            <person name="Li D."/>
        </authorList>
    </citation>
    <scope>NUCLEOTIDE SEQUENCE [LARGE SCALE GENOMIC DNA]</scope>
    <source>
        <strain evidence="2 3">MSJd-7</strain>
    </source>
</reference>
<keyword evidence="3" id="KW-1185">Reference proteome</keyword>
<dbReference type="RefSeq" id="WP_216470106.1">
    <property type="nucleotide sequence ID" value="NZ_JAHLQI010000003.1"/>
</dbReference>
<evidence type="ECO:0000313" key="2">
    <source>
        <dbReference type="EMBL" id="MBU5490450.1"/>
    </source>
</evidence>
<feature type="transmembrane region" description="Helical" evidence="1">
    <location>
        <begin position="12"/>
        <end position="31"/>
    </location>
</feature>
<keyword evidence="1" id="KW-1133">Transmembrane helix</keyword>
<keyword evidence="1" id="KW-0472">Membrane</keyword>
<evidence type="ECO:0000256" key="1">
    <source>
        <dbReference type="SAM" id="Phobius"/>
    </source>
</evidence>
<dbReference type="Proteomes" id="UP000783588">
    <property type="component" value="Unassembled WGS sequence"/>
</dbReference>
<accession>A0ABS6EUB4</accession>
<protein>
    <recommendedName>
        <fullName evidence="4">PAS domain-containing protein</fullName>
    </recommendedName>
</protein>
<dbReference type="EMBL" id="JAHLQI010000003">
    <property type="protein sequence ID" value="MBU5490450.1"/>
    <property type="molecule type" value="Genomic_DNA"/>
</dbReference>